<keyword evidence="1" id="KW-0812">Transmembrane</keyword>
<protein>
    <submittedName>
        <fullName evidence="2">Uncharacterized protein</fullName>
    </submittedName>
</protein>
<dbReference type="EMBL" id="PHIG01000006">
    <property type="protein sequence ID" value="PJK31307.1"/>
    <property type="molecule type" value="Genomic_DNA"/>
</dbReference>
<dbReference type="OrthoDB" id="8455514at2"/>
<feature type="transmembrane region" description="Helical" evidence="1">
    <location>
        <begin position="12"/>
        <end position="32"/>
    </location>
</feature>
<dbReference type="RefSeq" id="WP_109792775.1">
    <property type="nucleotide sequence ID" value="NZ_PHIG01000006.1"/>
</dbReference>
<accession>A0A2M9G6G8</accession>
<organism evidence="2 3">
    <name type="scientific">Minwuia thermotolerans</name>
    <dbReference type="NCBI Taxonomy" id="2056226"/>
    <lineage>
        <taxon>Bacteria</taxon>
        <taxon>Pseudomonadati</taxon>
        <taxon>Pseudomonadota</taxon>
        <taxon>Alphaproteobacteria</taxon>
        <taxon>Minwuiales</taxon>
        <taxon>Minwuiaceae</taxon>
        <taxon>Minwuia</taxon>
    </lineage>
</organism>
<gene>
    <name evidence="2" type="ORF">CVT23_02280</name>
</gene>
<feature type="transmembrane region" description="Helical" evidence="1">
    <location>
        <begin position="44"/>
        <end position="62"/>
    </location>
</feature>
<proteinExistence type="predicted"/>
<keyword evidence="3" id="KW-1185">Reference proteome</keyword>
<dbReference type="AlphaFoldDB" id="A0A2M9G6G8"/>
<keyword evidence="1" id="KW-0472">Membrane</keyword>
<name>A0A2M9G6G8_9PROT</name>
<sequence length="69" mass="7578">MANGQSRPRLMPWVIGVIIIIIADIFIATRMLSAECEAPGFAEFLVLIVVPAVYLALMFLTLRSQNGNT</sequence>
<dbReference type="Proteomes" id="UP000229498">
    <property type="component" value="Unassembled WGS sequence"/>
</dbReference>
<evidence type="ECO:0000313" key="2">
    <source>
        <dbReference type="EMBL" id="PJK31307.1"/>
    </source>
</evidence>
<evidence type="ECO:0000313" key="3">
    <source>
        <dbReference type="Proteomes" id="UP000229498"/>
    </source>
</evidence>
<reference evidence="2 3" key="1">
    <citation type="submission" date="2017-11" db="EMBL/GenBank/DDBJ databases">
        <title>Draft genome sequence of Rhizobiales bacterium SY3-13.</title>
        <authorList>
            <person name="Sun C."/>
        </authorList>
    </citation>
    <scope>NUCLEOTIDE SEQUENCE [LARGE SCALE GENOMIC DNA]</scope>
    <source>
        <strain evidence="2 3">SY3-13</strain>
    </source>
</reference>
<evidence type="ECO:0000256" key="1">
    <source>
        <dbReference type="SAM" id="Phobius"/>
    </source>
</evidence>
<keyword evidence="1" id="KW-1133">Transmembrane helix</keyword>
<comment type="caution">
    <text evidence="2">The sequence shown here is derived from an EMBL/GenBank/DDBJ whole genome shotgun (WGS) entry which is preliminary data.</text>
</comment>